<organism evidence="7 8">
    <name type="scientific">Bosea caraganae</name>
    <dbReference type="NCBI Taxonomy" id="2763117"/>
    <lineage>
        <taxon>Bacteria</taxon>
        <taxon>Pseudomonadati</taxon>
        <taxon>Pseudomonadota</taxon>
        <taxon>Alphaproteobacteria</taxon>
        <taxon>Hyphomicrobiales</taxon>
        <taxon>Boseaceae</taxon>
        <taxon>Bosea</taxon>
    </lineage>
</organism>
<feature type="binding site" evidence="6">
    <location>
        <position position="172"/>
    </location>
    <ligand>
        <name>Zn(2+)</name>
        <dbReference type="ChEBI" id="CHEBI:29105"/>
    </ligand>
</feature>
<keyword evidence="8" id="KW-1185">Reference proteome</keyword>
<evidence type="ECO:0000313" key="7">
    <source>
        <dbReference type="EMBL" id="RDJ29936.1"/>
    </source>
</evidence>
<evidence type="ECO:0000256" key="4">
    <source>
        <dbReference type="PIRNR" id="PIRNR038994"/>
    </source>
</evidence>
<feature type="active site" description="Proton donor/acceptor" evidence="5">
    <location>
        <position position="230"/>
    </location>
</feature>
<dbReference type="AlphaFoldDB" id="A0A370LD99"/>
<evidence type="ECO:0000313" key="8">
    <source>
        <dbReference type="Proteomes" id="UP000255207"/>
    </source>
</evidence>
<dbReference type="PIRSF" id="PIRSF038994">
    <property type="entry name" value="NagA"/>
    <property type="match status" value="1"/>
</dbReference>
<evidence type="ECO:0000256" key="3">
    <source>
        <dbReference type="ARBA" id="ARBA00022801"/>
    </source>
</evidence>
<dbReference type="InterPro" id="IPR003764">
    <property type="entry name" value="GlcNAc_6-P_deAcase"/>
</dbReference>
<evidence type="ECO:0000256" key="2">
    <source>
        <dbReference type="ARBA" id="ARBA00022723"/>
    </source>
</evidence>
<feature type="binding site" evidence="6">
    <location>
        <position position="151"/>
    </location>
    <ligand>
        <name>Zn(2+)</name>
        <dbReference type="ChEBI" id="CHEBI:29105"/>
    </ligand>
</feature>
<comment type="similarity">
    <text evidence="1 4">Belongs to the metallo-dependent hydrolases superfamily. NagA family.</text>
</comment>
<dbReference type="GO" id="GO:0008448">
    <property type="term" value="F:N-acetylglucosamine-6-phosphate deacetylase activity"/>
    <property type="evidence" value="ECO:0007669"/>
    <property type="project" value="InterPro"/>
</dbReference>
<comment type="cofactor">
    <cofactor evidence="6">
        <name>a divalent metal cation</name>
        <dbReference type="ChEBI" id="CHEBI:60240"/>
    </cofactor>
    <text evidence="6">Binds 1 divalent metal cation per subunit.</text>
</comment>
<evidence type="ECO:0000256" key="5">
    <source>
        <dbReference type="PIRSR" id="PIRSR038994-1"/>
    </source>
</evidence>
<reference evidence="8" key="1">
    <citation type="submission" date="2018-07" db="EMBL/GenBank/DDBJ databases">
        <authorList>
            <person name="Safronova V.I."/>
            <person name="Chirak E.R."/>
            <person name="Sazanova A.L."/>
        </authorList>
    </citation>
    <scope>NUCLEOTIDE SEQUENCE [LARGE SCALE GENOMIC DNA]</scope>
    <source>
        <strain evidence="8">RCAM04685</strain>
    </source>
</reference>
<dbReference type="EMBL" id="QQTP01000001">
    <property type="protein sequence ID" value="RDJ29936.1"/>
    <property type="molecule type" value="Genomic_DNA"/>
</dbReference>
<comment type="caution">
    <text evidence="7">The sequence shown here is derived from an EMBL/GenBank/DDBJ whole genome shotgun (WGS) entry which is preliminary data.</text>
</comment>
<dbReference type="InterPro" id="IPR032466">
    <property type="entry name" value="Metal_Hydrolase"/>
</dbReference>
<proteinExistence type="inferred from homology"/>
<dbReference type="PANTHER" id="PTHR11113:SF14">
    <property type="entry name" value="N-ACETYLGLUCOSAMINE-6-PHOSPHATE DEACETYLASE"/>
    <property type="match status" value="1"/>
</dbReference>
<dbReference type="PANTHER" id="PTHR11113">
    <property type="entry name" value="N-ACETYLGLUCOSAMINE-6-PHOSPHATE DEACETYLASE"/>
    <property type="match status" value="1"/>
</dbReference>
<evidence type="ECO:0000256" key="6">
    <source>
        <dbReference type="PIRSR" id="PIRSR038994-3"/>
    </source>
</evidence>
<dbReference type="GO" id="GO:0046872">
    <property type="term" value="F:metal ion binding"/>
    <property type="evidence" value="ECO:0007669"/>
    <property type="project" value="UniProtKB-KW"/>
</dbReference>
<protein>
    <submittedName>
        <fullName evidence="7">N-acetylglucosamine-6-phosphate deacetylase</fullName>
    </submittedName>
</protein>
<gene>
    <name evidence="7" type="ORF">DWE98_04755</name>
</gene>
<dbReference type="Proteomes" id="UP000255207">
    <property type="component" value="Unassembled WGS sequence"/>
</dbReference>
<dbReference type="SUPFAM" id="SSF51556">
    <property type="entry name" value="Metallo-dependent hydrolases"/>
    <property type="match status" value="1"/>
</dbReference>
<dbReference type="GO" id="GO:0006046">
    <property type="term" value="P:N-acetylglucosamine catabolic process"/>
    <property type="evidence" value="ECO:0007669"/>
    <property type="project" value="TreeGrafter"/>
</dbReference>
<dbReference type="RefSeq" id="WP_114828047.1">
    <property type="nucleotide sequence ID" value="NZ_QQTO01000019.1"/>
</dbReference>
<keyword evidence="3 4" id="KW-0378">Hydrolase</keyword>
<dbReference type="Gene3D" id="3.20.20.140">
    <property type="entry name" value="Metal-dependent hydrolases"/>
    <property type="match status" value="1"/>
</dbReference>
<sequence length="340" mass="35453">MRSAGLIDLQVNGFAGIDFNSGTITTAELDHALEAMLATGVTICLPTIITAHPHELEQRFIALDKAVSESRLGRLMCPGYHLEGPFLNPAEGYHGCHPPEAMTAAGIGLVERLQGLISRPILLVTLAPEVEGALALVAALKRSGRIIAIGHSAVDFDLAEAAAQAGATLSTHLGNGMPQQAHKLNNAIFAQLAEDRLYASFIADGIHIQPKALKALIRAKGMERAILVTDAISAAASQPGRYPFAGMSVELGADGAVRQPGGVGLAGSALSLDQGVRNLVAWGLATPENAIALASGHPLALLEPSLKAFGITLDLGEVDWSDALAVRSVRLGEVERRFAA</sequence>
<evidence type="ECO:0000256" key="1">
    <source>
        <dbReference type="ARBA" id="ARBA00010716"/>
    </source>
</evidence>
<keyword evidence="4" id="KW-0119">Carbohydrate metabolism</keyword>
<accession>A0A370LD99</accession>
<feature type="binding site" evidence="6">
    <location>
        <position position="83"/>
    </location>
    <ligand>
        <name>Zn(2+)</name>
        <dbReference type="ChEBI" id="CHEBI:29105"/>
    </ligand>
</feature>
<dbReference type="OrthoDB" id="9776488at2"/>
<keyword evidence="2 6" id="KW-0479">Metal-binding</keyword>
<name>A0A370LD99_9HYPH</name>